<keyword evidence="3" id="KW-1185">Reference proteome</keyword>
<dbReference type="Proteomes" id="UP000501253">
    <property type="component" value="Chromosome"/>
</dbReference>
<dbReference type="InterPro" id="IPR024705">
    <property type="entry name" value="Ssp411"/>
</dbReference>
<accession>A0A6H1WQD6</accession>
<gene>
    <name evidence="2" type="ORF">FVE67_00560</name>
</gene>
<proteinExistence type="predicted"/>
<dbReference type="InterPro" id="IPR036249">
    <property type="entry name" value="Thioredoxin-like_sf"/>
</dbReference>
<dbReference type="PIRSF" id="PIRSF006402">
    <property type="entry name" value="UCP006402_thioredoxin"/>
    <property type="match status" value="1"/>
</dbReference>
<protein>
    <submittedName>
        <fullName evidence="2">Thioredoxin domain-containing protein</fullName>
    </submittedName>
</protein>
<evidence type="ECO:0000259" key="1">
    <source>
        <dbReference type="Pfam" id="PF03190"/>
    </source>
</evidence>
<dbReference type="PANTHER" id="PTHR42899">
    <property type="entry name" value="SPERMATOGENESIS-ASSOCIATED PROTEIN 20"/>
    <property type="match status" value="1"/>
</dbReference>
<dbReference type="InterPro" id="IPR008928">
    <property type="entry name" value="6-hairpin_glycosidase_sf"/>
</dbReference>
<dbReference type="RefSeq" id="WP_168718736.1">
    <property type="nucleotide sequence ID" value="NZ_CP042909.1"/>
</dbReference>
<dbReference type="AlphaFoldDB" id="A0A6H1WQD6"/>
<dbReference type="Gene3D" id="3.40.30.10">
    <property type="entry name" value="Glutaredoxin"/>
    <property type="match status" value="1"/>
</dbReference>
<dbReference type="Gene3D" id="1.50.10.10">
    <property type="match status" value="1"/>
</dbReference>
<evidence type="ECO:0000313" key="3">
    <source>
        <dbReference type="Proteomes" id="UP000501253"/>
    </source>
</evidence>
<organism evidence="2 3">
    <name type="scientific">Thermosulfurimonas marina</name>
    <dbReference type="NCBI Taxonomy" id="2047767"/>
    <lineage>
        <taxon>Bacteria</taxon>
        <taxon>Pseudomonadati</taxon>
        <taxon>Thermodesulfobacteriota</taxon>
        <taxon>Thermodesulfobacteria</taxon>
        <taxon>Thermodesulfobacteriales</taxon>
        <taxon>Thermodesulfobacteriaceae</taxon>
        <taxon>Thermosulfurimonas</taxon>
    </lineage>
</organism>
<reference evidence="2 3" key="1">
    <citation type="submission" date="2019-08" db="EMBL/GenBank/DDBJ databases">
        <title>Complete genome sequence of Thermosulfurimonas marina SU872T, an anaerobic thermophilic chemolithoautotrophic bacterium isolated from a shallow marine hydrothermal vent.</title>
        <authorList>
            <person name="Allioux M."/>
            <person name="Jebbar M."/>
            <person name="Slobodkina G."/>
            <person name="Slobodkin A."/>
            <person name="Moalic Y."/>
            <person name="Frolova A."/>
            <person name="Shao Z."/>
            <person name="Alain K."/>
        </authorList>
    </citation>
    <scope>NUCLEOTIDE SEQUENCE [LARGE SCALE GENOMIC DNA]</scope>
    <source>
        <strain evidence="2 3">SU872</strain>
    </source>
</reference>
<feature type="domain" description="Spermatogenesis-associated protein 20-like TRX" evidence="1">
    <location>
        <begin position="6"/>
        <end position="156"/>
    </location>
</feature>
<dbReference type="InterPro" id="IPR012341">
    <property type="entry name" value="6hp_glycosidase-like_sf"/>
</dbReference>
<dbReference type="PANTHER" id="PTHR42899:SF1">
    <property type="entry name" value="SPERMATOGENESIS-ASSOCIATED PROTEIN 20"/>
    <property type="match status" value="1"/>
</dbReference>
<evidence type="ECO:0000313" key="2">
    <source>
        <dbReference type="EMBL" id="QJA05370.1"/>
    </source>
</evidence>
<dbReference type="KEGG" id="tmai:FVE67_00560"/>
<name>A0A6H1WQD6_9BACT</name>
<dbReference type="SUPFAM" id="SSF48208">
    <property type="entry name" value="Six-hairpin glycosidases"/>
    <property type="match status" value="1"/>
</dbReference>
<dbReference type="Pfam" id="PF03190">
    <property type="entry name" value="Thioredox_DsbH"/>
    <property type="match status" value="1"/>
</dbReference>
<dbReference type="GO" id="GO:0005975">
    <property type="term" value="P:carbohydrate metabolic process"/>
    <property type="evidence" value="ECO:0007669"/>
    <property type="project" value="InterPro"/>
</dbReference>
<dbReference type="SUPFAM" id="SSF52833">
    <property type="entry name" value="Thioredoxin-like"/>
    <property type="match status" value="1"/>
</dbReference>
<dbReference type="InterPro" id="IPR004879">
    <property type="entry name" value="Ssp411-like_TRX"/>
</dbReference>
<dbReference type="EMBL" id="CP042909">
    <property type="protein sequence ID" value="QJA05370.1"/>
    <property type="molecule type" value="Genomic_DNA"/>
</dbReference>
<sequence length="561" mass="64080">MEKGYRLRKALSPYLRDHASQPVEWYPWGQEAFLRAQKEGKPLFISIGYATCHWCHEMSRENFVSEEVGEALNRYFVPVKVDRELDPAVDEVYLTACTLVHGSGGWPLNLFATPEGLPFYFLTYAPRPIFLDLVEKIARLWRECPQRLEEAAREVAALTRRALRNLPGEVEPEGLTARALHELKESFDPQYGGFGKGAKFPSAPVLYFLLDLARESSPEARAMLTKTLEAMSLYGLYDHVGGGFFRYTTDRAWQNPHYEKMLYDQVQLAEIYAEASRLFENPFFETVARETLDYLFGELSSPEGLFYTAQDAESPEGEGAYYLFRAPEILSALPEKGPLLVETFGLRSEPSLPQLREFPQKDLEPIKKALREYRQRRPRPRVDTKILCGENALAVAALARIGQELEAPEILSRARDLYRRLREVFWGPESLSRVLFEGRRGHPGHLEDYVRLARAALVLYEITREDSYLGEARALMELSHRRFWDPESGGFFSCEETDLLFVRPKESLDRAWPSANSLALEVLGGLGPDFRDLFESQAWAFGGALSQAPSAHPYFLRPLKK</sequence>